<keyword evidence="5" id="KW-1185">Reference proteome</keyword>
<feature type="domain" description="Gfo/Idh/MocA-like oxidoreductase N-terminal" evidence="1">
    <location>
        <begin position="2"/>
        <end position="120"/>
    </location>
</feature>
<proteinExistence type="predicted"/>
<gene>
    <name evidence="3" type="primary">afr</name>
    <name evidence="3" type="ORF">ERS137967_01682</name>
    <name evidence="4" type="ORF">QVN42_02725</name>
</gene>
<dbReference type="InterPro" id="IPR036291">
    <property type="entry name" value="NAD(P)-bd_dom_sf"/>
</dbReference>
<dbReference type="Proteomes" id="UP001167864">
    <property type="component" value="Unassembled WGS sequence"/>
</dbReference>
<dbReference type="PANTHER" id="PTHR43054">
    <property type="match status" value="1"/>
</dbReference>
<dbReference type="AlphaFoldDB" id="A0AAW7K5C7"/>
<dbReference type="Pfam" id="PF22725">
    <property type="entry name" value="GFO_IDH_MocA_C3"/>
    <property type="match status" value="1"/>
</dbReference>
<dbReference type="InterPro" id="IPR000683">
    <property type="entry name" value="Gfo/Idh/MocA-like_OxRdtase_N"/>
</dbReference>
<dbReference type="EMBL" id="JAUEHU010000002">
    <property type="protein sequence ID" value="MDN0086315.1"/>
    <property type="molecule type" value="Genomic_DNA"/>
</dbReference>
<name>A0AAW7K5C7_9GAMM</name>
<dbReference type="EMBL" id="CPYD01000005">
    <property type="protein sequence ID" value="CNE48852.1"/>
    <property type="molecule type" value="Genomic_DNA"/>
</dbReference>
<organism evidence="4 6">
    <name type="scientific">Yersinia nurmii</name>
    <dbReference type="NCBI Taxonomy" id="685706"/>
    <lineage>
        <taxon>Bacteria</taxon>
        <taxon>Pseudomonadati</taxon>
        <taxon>Pseudomonadota</taxon>
        <taxon>Gammaproteobacteria</taxon>
        <taxon>Enterobacterales</taxon>
        <taxon>Yersiniaceae</taxon>
        <taxon>Yersinia</taxon>
    </lineage>
</organism>
<dbReference type="Proteomes" id="UP000040578">
    <property type="component" value="Unassembled WGS sequence"/>
</dbReference>
<dbReference type="SUPFAM" id="SSF51735">
    <property type="entry name" value="NAD(P)-binding Rossmann-fold domains"/>
    <property type="match status" value="1"/>
</dbReference>
<evidence type="ECO:0000259" key="2">
    <source>
        <dbReference type="Pfam" id="PF22725"/>
    </source>
</evidence>
<evidence type="ECO:0000313" key="6">
    <source>
        <dbReference type="Proteomes" id="UP001167864"/>
    </source>
</evidence>
<comment type="caution">
    <text evidence="4">The sequence shown here is derived from an EMBL/GenBank/DDBJ whole genome shotgun (WGS) entry which is preliminary data.</text>
</comment>
<dbReference type="RefSeq" id="WP_049597819.1">
    <property type="nucleotide sequence ID" value="NZ_CPYD01000005.1"/>
</dbReference>
<dbReference type="SUPFAM" id="SSF55347">
    <property type="entry name" value="Glyceraldehyde-3-phosphate dehydrogenase-like, C-terminal domain"/>
    <property type="match status" value="1"/>
</dbReference>
<dbReference type="EC" id="1.1.1.292" evidence="3"/>
<dbReference type="PANTHER" id="PTHR43054:SF1">
    <property type="entry name" value="SCYLLO-INOSITOL 2-DEHYDROGENASE (NADP(+)) IOLU"/>
    <property type="match status" value="1"/>
</dbReference>
<reference evidence="3 5" key="1">
    <citation type="submission" date="2015-03" db="EMBL/GenBank/DDBJ databases">
        <authorList>
            <consortium name="Pathogen Informatics"/>
            <person name="Murphy D."/>
        </authorList>
    </citation>
    <scope>NUCLEOTIDE SEQUENCE [LARGE SCALE GENOMIC DNA]</scope>
    <source>
        <strain evidence="3">Type strain: CIP110231</strain>
        <strain evidence="5">type strain: CIP110231</strain>
    </source>
</reference>
<evidence type="ECO:0000259" key="1">
    <source>
        <dbReference type="Pfam" id="PF01408"/>
    </source>
</evidence>
<dbReference type="GO" id="GO:0033712">
    <property type="term" value="F:1,5-anhydro-D-fructose reductase (1,5-anhydro-D-mannitol-forming) activity"/>
    <property type="evidence" value="ECO:0007669"/>
    <property type="project" value="UniProtKB-EC"/>
</dbReference>
<dbReference type="Pfam" id="PF01408">
    <property type="entry name" value="GFO_IDH_MocA"/>
    <property type="match status" value="1"/>
</dbReference>
<dbReference type="Gene3D" id="3.30.360.10">
    <property type="entry name" value="Dihydrodipicolinate Reductase, domain 2"/>
    <property type="match status" value="1"/>
</dbReference>
<reference evidence="4" key="2">
    <citation type="submission" date="2023-06" db="EMBL/GenBank/DDBJ databases">
        <authorList>
            <person name="Polev D.E."/>
            <person name="Saitova A.T."/>
            <person name="Bogumilchik E.A."/>
            <person name="Kokorina G.I."/>
            <person name="Voskresenskaia E.A."/>
        </authorList>
    </citation>
    <scope>NUCLEOTIDE SEQUENCE</scope>
    <source>
        <strain evidence="4">2145 StPb PI</strain>
    </source>
</reference>
<evidence type="ECO:0000313" key="4">
    <source>
        <dbReference type="EMBL" id="MDN0086315.1"/>
    </source>
</evidence>
<feature type="domain" description="GFO/IDH/MocA-like oxidoreductase" evidence="2">
    <location>
        <begin position="139"/>
        <end position="247"/>
    </location>
</feature>
<evidence type="ECO:0000313" key="3">
    <source>
        <dbReference type="EMBL" id="CNE48852.1"/>
    </source>
</evidence>
<sequence>MIRFAVIGTNWITERFIDAAHQSGKMSLAAVYSRQLEQAQNFGNKFGVSACFHSLELLAQSNEVDAVYIASPNSLHYSQALLLLSHKKHVICEKSLASNLTEVEALIACAKEHQVILFEAFKTAYLPNFRQLQNTLPKLGQLRKAFINFCQYSSRYQRYLQGENPNTFNPAFSNGSIMDIGYYCLASAIALWGEPQSVQASATLLPSGVDAHGTVCLNYGEFDVVLFHSKVSQSTIPSEIQGEDGTLVIERISECHSITYTPRGQEKQDLTLPQYENNMRYEAEAFADLIAKNQIEHPGLTLSVSTARLQTEIRRQTGVVFPADSQQPSSLK</sequence>
<evidence type="ECO:0000313" key="5">
    <source>
        <dbReference type="Proteomes" id="UP000040578"/>
    </source>
</evidence>
<dbReference type="GO" id="GO:0000166">
    <property type="term" value="F:nucleotide binding"/>
    <property type="evidence" value="ECO:0007669"/>
    <property type="project" value="InterPro"/>
</dbReference>
<dbReference type="InterPro" id="IPR055170">
    <property type="entry name" value="GFO_IDH_MocA-like_dom"/>
</dbReference>
<protein>
    <submittedName>
        <fullName evidence="3 4">MocA family oxidoreductase</fullName>
        <ecNumber evidence="3">1.1.1.292</ecNumber>
    </submittedName>
</protein>
<accession>A0AAW7K5C7</accession>
<dbReference type="Gene3D" id="3.40.50.720">
    <property type="entry name" value="NAD(P)-binding Rossmann-like Domain"/>
    <property type="match status" value="1"/>
</dbReference>
<keyword evidence="3" id="KW-0560">Oxidoreductase</keyword>